<reference evidence="2" key="1">
    <citation type="submission" date="2020-12" db="EMBL/GenBank/DDBJ databases">
        <title>Desulfobium dissulfuricans gen. nov., sp. nov., a novel mesophilic, sulfate-reducing bacterium isolated from a deep-sea hydrothermal vent.</title>
        <authorList>
            <person name="Hashimoto Y."/>
            <person name="Tame A."/>
            <person name="Sawayama S."/>
            <person name="Miyazaki J."/>
            <person name="Takai K."/>
            <person name="Nakagawa S."/>
        </authorList>
    </citation>
    <scope>NUCLEOTIDE SEQUENCE</scope>
    <source>
        <strain evidence="2">GF1</strain>
    </source>
</reference>
<name>A0A915TYY2_9BACT</name>
<accession>A0A915TYY2</accession>
<gene>
    <name evidence="2" type="ORF">GF1_07300</name>
</gene>
<feature type="transmembrane region" description="Helical" evidence="1">
    <location>
        <begin position="182"/>
        <end position="202"/>
    </location>
</feature>
<dbReference type="PANTHER" id="PTHR39556:SF1">
    <property type="entry name" value="PROTEIN, PUTATIVE-RELATED"/>
    <property type="match status" value="1"/>
</dbReference>
<protein>
    <recommendedName>
        <fullName evidence="4">DUF401 family protein</fullName>
    </recommendedName>
</protein>
<dbReference type="RefSeq" id="WP_267928254.1">
    <property type="nucleotide sequence ID" value="NZ_AP024233.1"/>
</dbReference>
<evidence type="ECO:0000313" key="3">
    <source>
        <dbReference type="Proteomes" id="UP001063350"/>
    </source>
</evidence>
<keyword evidence="3" id="KW-1185">Reference proteome</keyword>
<dbReference type="Proteomes" id="UP001063350">
    <property type="component" value="Chromosome"/>
</dbReference>
<dbReference type="InterPro" id="IPR007294">
    <property type="entry name" value="DUF401"/>
</dbReference>
<feature type="transmembrane region" description="Helical" evidence="1">
    <location>
        <begin position="30"/>
        <end position="47"/>
    </location>
</feature>
<evidence type="ECO:0008006" key="4">
    <source>
        <dbReference type="Google" id="ProtNLM"/>
    </source>
</evidence>
<feature type="transmembrane region" description="Helical" evidence="1">
    <location>
        <begin position="283"/>
        <end position="307"/>
    </location>
</feature>
<proteinExistence type="predicted"/>
<dbReference type="Pfam" id="PF04165">
    <property type="entry name" value="DUF401"/>
    <property type="match status" value="1"/>
</dbReference>
<feature type="transmembrane region" description="Helical" evidence="1">
    <location>
        <begin position="67"/>
        <end position="86"/>
    </location>
</feature>
<keyword evidence="1" id="KW-0812">Transmembrane</keyword>
<dbReference type="KEGG" id="ddu:GF1_07300"/>
<evidence type="ECO:0000256" key="1">
    <source>
        <dbReference type="SAM" id="Phobius"/>
    </source>
</evidence>
<dbReference type="PANTHER" id="PTHR39556">
    <property type="entry name" value="PROTEIN, PUTATIVE-RELATED"/>
    <property type="match status" value="1"/>
</dbReference>
<dbReference type="EMBL" id="AP024233">
    <property type="protein sequence ID" value="BCO08354.1"/>
    <property type="molecule type" value="Genomic_DNA"/>
</dbReference>
<dbReference type="AlphaFoldDB" id="A0A915TYY2"/>
<feature type="transmembrane region" description="Helical" evidence="1">
    <location>
        <begin position="107"/>
        <end position="128"/>
    </location>
</feature>
<feature type="transmembrane region" description="Helical" evidence="1">
    <location>
        <begin position="373"/>
        <end position="399"/>
    </location>
</feature>
<organism evidence="2 3">
    <name type="scientific">Desulfolithobacter dissulfuricans</name>
    <dbReference type="NCBI Taxonomy" id="2795293"/>
    <lineage>
        <taxon>Bacteria</taxon>
        <taxon>Pseudomonadati</taxon>
        <taxon>Thermodesulfobacteriota</taxon>
        <taxon>Desulfobulbia</taxon>
        <taxon>Desulfobulbales</taxon>
        <taxon>Desulfobulbaceae</taxon>
        <taxon>Desulfolithobacter</taxon>
    </lineage>
</organism>
<keyword evidence="1" id="KW-0472">Membrane</keyword>
<feature type="transmembrane region" description="Helical" evidence="1">
    <location>
        <begin position="222"/>
        <end position="243"/>
    </location>
</feature>
<feature type="transmembrane region" description="Helical" evidence="1">
    <location>
        <begin position="255"/>
        <end position="277"/>
    </location>
</feature>
<keyword evidence="1" id="KW-1133">Transmembrane helix</keyword>
<feature type="transmembrane region" description="Helical" evidence="1">
    <location>
        <begin position="6"/>
        <end position="25"/>
    </location>
</feature>
<evidence type="ECO:0000313" key="2">
    <source>
        <dbReference type="EMBL" id="BCO08354.1"/>
    </source>
</evidence>
<feature type="transmembrane region" description="Helical" evidence="1">
    <location>
        <begin position="411"/>
        <end position="432"/>
    </location>
</feature>
<sequence>MELDFLFSIGPVSRILAVFCLILLGCRLRIPMGCGLLLGGLLIDFWAGKGGREVTADLAAALGRPELWFMLINISLILEFGYLMASEKNSEILLVTARRLGGRHGRILSLVLIPAALGLVPMPGGALFSAPLVGEAVRDQRVEPAWKASVNYWFRHVLEYWWPLYPVVIVSLSIFTLPVWQYFLLMIPFTLVSLAAGWWFMLRPKMKLLAVEPGETPGNPGRIGRVLLPITLIVLCTLILPPLVGRLIPGGSSSLHKLLAMFLGLVISLTVVSLGRGTSDERLFLFAHIFSAKTLSVVLTLGGVMIFQAMLEASDLLPAAGKQLGGSAIPVEVIIGFLPFLAGLVTGIAIGFGGPAFPLVVGLAGGDPAISQGAALVLAFAMGYAGMMLSPVHLCYLLTRRYFVTGVLATYRYLLPCVLSVMLWGIAVHAGLRVMSW</sequence>